<comment type="caution">
    <text evidence="2">The sequence shown here is derived from an EMBL/GenBank/DDBJ whole genome shotgun (WGS) entry which is preliminary data.</text>
</comment>
<organism evidence="2">
    <name type="scientific">Pseudomonas urmiensis</name>
    <dbReference type="NCBI Taxonomy" id="2745493"/>
    <lineage>
        <taxon>Bacteria</taxon>
        <taxon>Pseudomonadati</taxon>
        <taxon>Pseudomonadota</taxon>
        <taxon>Gammaproteobacteria</taxon>
        <taxon>Pseudomonadales</taxon>
        <taxon>Pseudomonadaceae</taxon>
        <taxon>Pseudomonas</taxon>
    </lineage>
</organism>
<reference evidence="2" key="1">
    <citation type="journal article" date="2020" name="Microorganisms">
        <title>Reliable Identification of Environmental Pseudomonas Isolates Using the rpoD Gene.</title>
        <authorList>
            <consortium name="The Broad Institute Genome Sequencing Platform"/>
            <person name="Girard L."/>
            <person name="Lood C."/>
            <person name="Rokni-Zadeh H."/>
            <person name="van Noort V."/>
            <person name="Lavigne R."/>
            <person name="De Mot R."/>
        </authorList>
    </citation>
    <scope>NUCLEOTIDE SEQUENCE</scope>
    <source>
        <strain evidence="2">SWRI10</strain>
    </source>
</reference>
<accession>A0A923G0V1</accession>
<proteinExistence type="predicted"/>
<feature type="transmembrane region" description="Helical" evidence="1">
    <location>
        <begin position="745"/>
        <end position="764"/>
    </location>
</feature>
<evidence type="ECO:0000313" key="3">
    <source>
        <dbReference type="EMBL" id="MBV4535360.1"/>
    </source>
</evidence>
<protein>
    <submittedName>
        <fullName evidence="2">Uncharacterized protein</fullName>
    </submittedName>
</protein>
<evidence type="ECO:0000313" key="2">
    <source>
        <dbReference type="EMBL" id="MBC3442214.1"/>
    </source>
</evidence>
<dbReference type="RefSeq" id="WP_186555760.1">
    <property type="nucleotide sequence ID" value="NZ_JABWRE020000001.1"/>
</dbReference>
<keyword evidence="1" id="KW-1133">Transmembrane helix</keyword>
<dbReference type="EMBL" id="JABWRE020000001">
    <property type="protein sequence ID" value="MBV4535360.1"/>
    <property type="molecule type" value="Genomic_DNA"/>
</dbReference>
<reference evidence="3" key="3">
    <citation type="submission" date="2021-06" db="EMBL/GenBank/DDBJ databases">
        <title>Updating the genus Pseudomonas: Description of 43 new species and partition of the Pseudomonas putida group.</title>
        <authorList>
            <person name="Girard L."/>
            <person name="Lood C."/>
            <person name="Vandamme P."/>
            <person name="Rokni-Zadeh H."/>
            <person name="Van Noort V."/>
            <person name="Hofte M."/>
            <person name="Lavigne R."/>
            <person name="De Mot R."/>
        </authorList>
    </citation>
    <scope>NUCLEOTIDE SEQUENCE</scope>
    <source>
        <strain evidence="3">SWRI10</strain>
    </source>
</reference>
<reference evidence="2" key="2">
    <citation type="submission" date="2020-07" db="EMBL/GenBank/DDBJ databases">
        <authorList>
            <person name="Lood C."/>
            <person name="Girard L."/>
        </authorList>
    </citation>
    <scope>NUCLEOTIDE SEQUENCE</scope>
    <source>
        <strain evidence="2">SWRI10</strain>
    </source>
</reference>
<dbReference type="Proteomes" id="UP000599879">
    <property type="component" value="Unassembled WGS sequence"/>
</dbReference>
<dbReference type="EMBL" id="JABWRE010000011">
    <property type="protein sequence ID" value="MBC3442214.1"/>
    <property type="molecule type" value="Genomic_DNA"/>
</dbReference>
<name>A0A923G0V1_9PSED</name>
<keyword evidence="1" id="KW-0812">Transmembrane</keyword>
<sequence length="1513" mass="169971">MGLITQQLINKSDFGCTLTELFSDCPTLPDVATTLLVEQWRARRLGSQSPAQLLLRSSMPSASQDFIRPLHQLLIERYCNRASIHLDSAQDELIETANDINTVAVDLSALERLINDCGPVLIDHYKQALVDYWNRADSHGTTPWQRYSGYLRQQLLTSIGHARRSLSPQAIEMAVALAAYPCAESRQLAHSRALRLSVLSVRLSPGQRLGELASALVIEPSSHSEGRQSALLYSLSGRLLEFESMQALLDSLGRHWPELTIKHPQLYLRSVPGHALDAQASHMFEQQLHCIDTVAEQCDQRDAVQRLNLSLTYLTSMLDLCPDQEQLGLEELAKQFPDWLRNASEASRDQYAGLLVDIGQAYDSAKGGFWLDGVDDAELFAYTRLSERLLRDHPDNTLQPWNLQVINHQTVAAALPNGNFDGNVTPVTYTLAQLAIGNLGLLKAGRVELKDKSGQALPSWMNEAYLRTLITELDIGKAYPDMLQRSLLDDDREKSRRKHLLSQQLRAQLPAAALELHLQQNKLTLDGVRVVRRLFAPLPTQTAVPLIQPLGFLSEPDVPADLARNAWLIEPDPSDGATLCLLYRPLHAQPLLEFSGREALLAALAAKGDLQTDILDRLAESVQSIYANGGFLEPNLPHLRLTNFILPYAYQRPGPVTLAQSATAGELAEAIYQGCVAETIEHFKRHASTSAQTQRQQWQQLGWLLLNLVLPLTGGIVAATVWVVQVGVALRQYLQTDAKRTPSQHRVALVNLLVNVALAIFASTRPSLRLKSSPDPALSEPEPNALAPVTVTAQAADQAVHQPLAMDWAHTDSILDKPQREALARLRAGRNREALGEPIESGHWAGLYQTDDEHWVVLGRDVYRVSLDEDLQRPRIIGATDEQALGPWLHRNSSGHWQPDLRLRLRGGMPRSTSGRARLQQSRLTLETLRATLDRDLATGRDYIMRLNVLQDLLKADERESSLRRNLASIDTIAQFWDKHVADIKRYIDLQPGARLQSRLSLTLFQQFASKVVRHSALSTLIDLKMVESALQHLEHPHDLAAALERLEETPELTNQLVSNGDRLRDTLTELERLASRYHEGTEKWLATARECLKVPIDQVTLSSRLRRIDSAWRRLLMQPELSDRAYYLLRRGWKNLDLAISQRLRLFAMPQASEELSARLLHDMHSKLGVVQSALDNLKAEILDKPAAQSILAQLQDDVRFASTNVNSELEDYPPLSTVEQLRQKTPGLIETTSHGLLLGQPRASDASLVDILDEHQRPLMTFHNELGEWVQSKEPEPETGTAPVTPVPAQRLGELFGNAEEMMSGAQQMLSFMQSKAAENFLPVEIEELLELKREPVARLESTLRQRLADEPGLAPADLSSYTQRLDTLAEQLNALLRRSEEICTKAIVRHKPQMSGLRYLIDRQQVRIQLVKRRKELSAVQGRPQDYLDEYEILRDGRPLWYAHFHYRSRLDENPDYVAGHLKTAAQRSIRGQTLTDLNTQKVEFVYRAPITRAEAVRYFFAPHADASNL</sequence>
<feature type="transmembrane region" description="Helical" evidence="1">
    <location>
        <begin position="701"/>
        <end position="724"/>
    </location>
</feature>
<evidence type="ECO:0000256" key="1">
    <source>
        <dbReference type="SAM" id="Phobius"/>
    </source>
</evidence>
<gene>
    <name evidence="3" type="ORF">HU737_005125</name>
    <name evidence="2" type="ORF">HU737_16095</name>
</gene>
<keyword evidence="1" id="KW-0472">Membrane</keyword>